<dbReference type="HOGENOM" id="CLU_004269_1_1_1"/>
<reference evidence="7" key="3">
    <citation type="submission" date="2025-09" db="UniProtKB">
        <authorList>
            <consortium name="Ensembl"/>
        </authorList>
    </citation>
    <scope>IDENTIFICATION</scope>
</reference>
<reference evidence="7" key="2">
    <citation type="submission" date="2025-08" db="UniProtKB">
        <authorList>
            <consortium name="Ensembl"/>
        </authorList>
    </citation>
    <scope>IDENTIFICATION</scope>
</reference>
<feature type="region of interest" description="Disordered" evidence="6">
    <location>
        <begin position="202"/>
        <end position="222"/>
    </location>
</feature>
<dbReference type="OrthoDB" id="5406014at2759"/>
<dbReference type="GeneTree" id="ENSGT00940000168519"/>
<feature type="repeat" description="ANK" evidence="4">
    <location>
        <begin position="1119"/>
        <end position="1151"/>
    </location>
</feature>
<feature type="region of interest" description="Disordered" evidence="6">
    <location>
        <begin position="30"/>
        <end position="56"/>
    </location>
</feature>
<feature type="region of interest" description="Disordered" evidence="6">
    <location>
        <begin position="1216"/>
        <end position="1238"/>
    </location>
</feature>
<protein>
    <submittedName>
        <fullName evidence="7">KN motif and ankyrin repeat domain-containing protein 1-like</fullName>
    </submittedName>
</protein>
<feature type="compositionally biased region" description="Low complexity" evidence="6">
    <location>
        <begin position="35"/>
        <end position="47"/>
    </location>
</feature>
<gene>
    <name evidence="7" type="primary">LOC100176140</name>
</gene>
<feature type="repeat" description="ANK" evidence="4">
    <location>
        <begin position="1152"/>
        <end position="1175"/>
    </location>
</feature>
<dbReference type="InterPro" id="IPR047184">
    <property type="entry name" value="KANK1-4"/>
</dbReference>
<dbReference type="Pfam" id="PF12796">
    <property type="entry name" value="Ank_2"/>
    <property type="match status" value="1"/>
</dbReference>
<evidence type="ECO:0000256" key="1">
    <source>
        <dbReference type="ARBA" id="ARBA00022737"/>
    </source>
</evidence>
<sequence>MEFRKLKGLWKNGGTKPETPIFHENCTLTSHAEKTNSNTNNSNSNRNMQDKASTNRLESLEEIRPEVTAEGYGLRTPYGTHLNLDFVKYCEELMSGQSFKRTSSFRRPRSRTASQASGQQQVHYNTRLAGGPSNESLDSLASEGTCEGNRQGVRADKTLMETRRRLEAFRSFRSKRTKAFGEEPGLPPHNYAVRNGVSSQTLHNMRRGSGSPANSSGSLTPNTIASGNGQITSHHLQVVREQMATALSRLRDLEEQVKTIPVLQVKISVLQQEKKHLLDELKEAENKVERLKSPLDDLDHNKLSPRKSLLSTSSGFSSSSSQSSISSPRSPPPTSPGLPRSLVVETKLDLRGPPLPPKRKYRSIAVGDSMPYQDIVCYSKSNLITHEVESDCQILRQTSPPETVDFSGLVEPCLIDAEFGVFPPPPKEYKDCGSETNSIETINSYSQTKNELNTSATQTISPLTRTIGTGEHAFNAMVDKSCGGSAVEKRDIGVEASVLQNTKLTSTVGLILTNDFASGNHVESSTVGTSTPRVTRSDIATSCEGLLKTVDIGVSAGAKLTDQCIGTQPTSTSDVAVSCELPTHPTVEVRTLATNTDAGNGRWCVYNDMKDVACGNERVCIPNASVAVGTELQTCDQCTDTHVATRTTSTIADIRKPSTDAVQQTADVATYNSSTDCDDIIPIVTSSTTNTQCVTTQNVSTQYLTDKVDEATSTDDLVKQKHSTQIDDYVDKVQSLLEEQQSLLAENYEGFNDVINKEEKTEEKKVSRFINPAFAQKDNLVVEEKLKEQTSAAISASFHYMQSTPETDESSEEEDDEEDGYIPLHEPSIVDPADLKSILKTPDTPVGEKKFLRFAEGVKSDDSSSEEDYSSSDEEEEQSTSADETKEELKELMREIEKENDVKVKEEDMKNMVCDVGKEVVDQHKENSKKEEISLVAAMAKTVKTSVIEERIVGDGAEDEVFQDENKKYQFTSELLDACDILEMHMRVPKSVNHSQLENATSTVQQEWFRVAAQPNSNVKTLDDFVTDLADTSLPVLRKVVNMTDNSGNTVLHYAISHNNMRIVETLLRIEELDVNKLNHAGYTAAMLGSLCHVESEADMKIFKQLFEKSNINTHAKEAGQTALMLAVSHGRYKTTKLLIDCGAEVNARDNDGSTPLMCAVEHGQIEIVKLLLNHPMCDAAAKDSDGSTAMNIAMDAGHREIAILLYAQLNFKPNSRSRPRVDGAKQKSSPVHRKTKS</sequence>
<evidence type="ECO:0000313" key="7">
    <source>
        <dbReference type="Ensembl" id="ENSCINP00000022967.2"/>
    </source>
</evidence>
<dbReference type="KEGG" id="cin:100176140"/>
<dbReference type="GeneID" id="100176140"/>
<name>F7ALU8_CIOIN</name>
<dbReference type="Ensembl" id="ENSCINT00000023213.2">
    <property type="protein sequence ID" value="ENSCINP00000022967.2"/>
    <property type="gene ID" value="ENSCING00000012257.2"/>
</dbReference>
<dbReference type="RefSeq" id="XP_002127599.1">
    <property type="nucleotide sequence ID" value="XM_002127563.5"/>
</dbReference>
<proteinExistence type="predicted"/>
<evidence type="ECO:0000256" key="5">
    <source>
        <dbReference type="SAM" id="Coils"/>
    </source>
</evidence>
<dbReference type="SMART" id="SM00248">
    <property type="entry name" value="ANK"/>
    <property type="match status" value="4"/>
</dbReference>
<evidence type="ECO:0000313" key="8">
    <source>
        <dbReference type="Proteomes" id="UP000008144"/>
    </source>
</evidence>
<evidence type="ECO:0000256" key="4">
    <source>
        <dbReference type="PROSITE-ProRule" id="PRU00023"/>
    </source>
</evidence>
<dbReference type="FunCoup" id="F7ALU8">
    <property type="interactions" value="2"/>
</dbReference>
<feature type="coiled-coil region" evidence="5">
    <location>
        <begin position="719"/>
        <end position="746"/>
    </location>
</feature>
<dbReference type="Pfam" id="PF12075">
    <property type="entry name" value="KN_motif"/>
    <property type="match status" value="1"/>
</dbReference>
<keyword evidence="8" id="KW-1185">Reference proteome</keyword>
<dbReference type="STRING" id="7719.ENSCINP00000022967"/>
<dbReference type="InterPro" id="IPR021939">
    <property type="entry name" value="KN_motif"/>
</dbReference>
<dbReference type="Proteomes" id="UP000008144">
    <property type="component" value="Unassembled WGS sequence"/>
</dbReference>
<dbReference type="AlphaFoldDB" id="F7ALU8"/>
<accession>F7ALU8</accession>
<organism evidence="7 8">
    <name type="scientific">Ciona intestinalis</name>
    <name type="common">Transparent sea squirt</name>
    <name type="synonym">Ascidia intestinalis</name>
    <dbReference type="NCBI Taxonomy" id="7719"/>
    <lineage>
        <taxon>Eukaryota</taxon>
        <taxon>Metazoa</taxon>
        <taxon>Chordata</taxon>
        <taxon>Tunicata</taxon>
        <taxon>Ascidiacea</taxon>
        <taxon>Phlebobranchia</taxon>
        <taxon>Cionidae</taxon>
        <taxon>Ciona</taxon>
    </lineage>
</organism>
<dbReference type="InterPro" id="IPR036770">
    <property type="entry name" value="Ankyrin_rpt-contain_sf"/>
</dbReference>
<accession>A0A1W2WH63</accession>
<feature type="compositionally biased region" description="Polar residues" evidence="6">
    <location>
        <begin position="115"/>
        <end position="124"/>
    </location>
</feature>
<evidence type="ECO:0000256" key="6">
    <source>
        <dbReference type="SAM" id="MobiDB-lite"/>
    </source>
</evidence>
<reference evidence="8" key="1">
    <citation type="journal article" date="2002" name="Science">
        <title>The draft genome of Ciona intestinalis: insights into chordate and vertebrate origins.</title>
        <authorList>
            <person name="Dehal P."/>
            <person name="Satou Y."/>
            <person name="Campbell R.K."/>
            <person name="Chapman J."/>
            <person name="Degnan B."/>
            <person name="De Tomaso A."/>
            <person name="Davidson B."/>
            <person name="Di Gregorio A."/>
            <person name="Gelpke M."/>
            <person name="Goodstein D.M."/>
            <person name="Harafuji N."/>
            <person name="Hastings K.E."/>
            <person name="Ho I."/>
            <person name="Hotta K."/>
            <person name="Huang W."/>
            <person name="Kawashima T."/>
            <person name="Lemaire P."/>
            <person name="Martinez D."/>
            <person name="Meinertzhagen I.A."/>
            <person name="Necula S."/>
            <person name="Nonaka M."/>
            <person name="Putnam N."/>
            <person name="Rash S."/>
            <person name="Saiga H."/>
            <person name="Satake M."/>
            <person name="Terry A."/>
            <person name="Yamada L."/>
            <person name="Wang H.G."/>
            <person name="Awazu S."/>
            <person name="Azumi K."/>
            <person name="Boore J."/>
            <person name="Branno M."/>
            <person name="Chin-Bow S."/>
            <person name="DeSantis R."/>
            <person name="Doyle S."/>
            <person name="Francino P."/>
            <person name="Keys D.N."/>
            <person name="Haga S."/>
            <person name="Hayashi H."/>
            <person name="Hino K."/>
            <person name="Imai K.S."/>
            <person name="Inaba K."/>
            <person name="Kano S."/>
            <person name="Kobayashi K."/>
            <person name="Kobayashi M."/>
            <person name="Lee B.I."/>
            <person name="Makabe K.W."/>
            <person name="Manohar C."/>
            <person name="Matassi G."/>
            <person name="Medina M."/>
            <person name="Mochizuki Y."/>
            <person name="Mount S."/>
            <person name="Morishita T."/>
            <person name="Miura S."/>
            <person name="Nakayama A."/>
            <person name="Nishizaka S."/>
            <person name="Nomoto H."/>
            <person name="Ohta F."/>
            <person name="Oishi K."/>
            <person name="Rigoutsos I."/>
            <person name="Sano M."/>
            <person name="Sasaki A."/>
            <person name="Sasakura Y."/>
            <person name="Shoguchi E."/>
            <person name="Shin-i T."/>
            <person name="Spagnuolo A."/>
            <person name="Stainier D."/>
            <person name="Suzuki M.M."/>
            <person name="Tassy O."/>
            <person name="Takatori N."/>
            <person name="Tokuoka M."/>
            <person name="Yagi K."/>
            <person name="Yoshizaki F."/>
            <person name="Wada S."/>
            <person name="Zhang C."/>
            <person name="Hyatt P.D."/>
            <person name="Larimer F."/>
            <person name="Detter C."/>
            <person name="Doggett N."/>
            <person name="Glavina T."/>
            <person name="Hawkins T."/>
            <person name="Richardson P."/>
            <person name="Lucas S."/>
            <person name="Kohara Y."/>
            <person name="Levine M."/>
            <person name="Satoh N."/>
            <person name="Rokhsar D.S."/>
        </authorList>
    </citation>
    <scope>NUCLEOTIDE SEQUENCE [LARGE SCALE GENOMIC DNA]</scope>
</reference>
<keyword evidence="2 4" id="KW-0040">ANK repeat</keyword>
<feature type="region of interest" description="Disordered" evidence="6">
    <location>
        <begin position="292"/>
        <end position="340"/>
    </location>
</feature>
<feature type="repeat" description="ANK" evidence="4">
    <location>
        <begin position="1047"/>
        <end position="1069"/>
    </location>
</feature>
<feature type="compositionally biased region" description="Acidic residues" evidence="6">
    <location>
        <begin position="806"/>
        <end position="820"/>
    </location>
</feature>
<dbReference type="Gene3D" id="1.25.40.20">
    <property type="entry name" value="Ankyrin repeat-containing domain"/>
    <property type="match status" value="1"/>
</dbReference>
<dbReference type="InterPro" id="IPR002110">
    <property type="entry name" value="Ankyrin_rpt"/>
</dbReference>
<feature type="region of interest" description="Disordered" evidence="6">
    <location>
        <begin position="856"/>
        <end position="888"/>
    </location>
</feature>
<keyword evidence="3 5" id="KW-0175">Coiled coil</keyword>
<dbReference type="InParanoid" id="F7ALU8"/>
<feature type="compositionally biased region" description="Polar residues" evidence="6">
    <location>
        <begin position="211"/>
        <end position="222"/>
    </location>
</feature>
<dbReference type="Pfam" id="PF13637">
    <property type="entry name" value="Ank_4"/>
    <property type="match status" value="1"/>
</dbReference>
<feature type="compositionally biased region" description="Basic and acidic residues" evidence="6">
    <location>
        <begin position="292"/>
        <end position="302"/>
    </location>
</feature>
<dbReference type="OMA" id="YYSQGVK"/>
<keyword evidence="1" id="KW-0677">Repeat</keyword>
<dbReference type="GO" id="GO:0030837">
    <property type="term" value="P:negative regulation of actin filament polymerization"/>
    <property type="evidence" value="ECO:0000318"/>
    <property type="project" value="GO_Central"/>
</dbReference>
<evidence type="ECO:0000256" key="3">
    <source>
        <dbReference type="ARBA" id="ARBA00023054"/>
    </source>
</evidence>
<feature type="compositionally biased region" description="Acidic residues" evidence="6">
    <location>
        <begin position="863"/>
        <end position="878"/>
    </location>
</feature>
<evidence type="ECO:0000256" key="2">
    <source>
        <dbReference type="ARBA" id="ARBA00023043"/>
    </source>
</evidence>
<dbReference type="SUPFAM" id="SSF48403">
    <property type="entry name" value="Ankyrin repeat"/>
    <property type="match status" value="1"/>
</dbReference>
<dbReference type="PANTHER" id="PTHR24168:SF21">
    <property type="entry name" value="KANK, ISOFORM D"/>
    <property type="match status" value="1"/>
</dbReference>
<feature type="region of interest" description="Disordered" evidence="6">
    <location>
        <begin position="99"/>
        <end position="155"/>
    </location>
</feature>
<dbReference type="PANTHER" id="PTHR24168">
    <property type="entry name" value="KN MOTIF AND ANKYRIN REPEAT DOMAIN-CONTAINING"/>
    <property type="match status" value="1"/>
</dbReference>
<feature type="compositionally biased region" description="Low complexity" evidence="6">
    <location>
        <begin position="308"/>
        <end position="328"/>
    </location>
</feature>
<dbReference type="PROSITE" id="PS50297">
    <property type="entry name" value="ANK_REP_REGION"/>
    <property type="match status" value="3"/>
</dbReference>
<dbReference type="GO" id="GO:0005737">
    <property type="term" value="C:cytoplasm"/>
    <property type="evidence" value="ECO:0000318"/>
    <property type="project" value="GO_Central"/>
</dbReference>
<feature type="region of interest" description="Disordered" evidence="6">
    <location>
        <begin position="796"/>
        <end position="829"/>
    </location>
</feature>
<dbReference type="PROSITE" id="PS50088">
    <property type="entry name" value="ANK_REPEAT"/>
    <property type="match status" value="3"/>
</dbReference>
<dbReference type="GO" id="GO:0005856">
    <property type="term" value="C:cytoskeleton"/>
    <property type="evidence" value="ECO:0000318"/>
    <property type="project" value="GO_Central"/>
</dbReference>
<feature type="compositionally biased region" description="Polar residues" evidence="6">
    <location>
        <begin position="796"/>
        <end position="805"/>
    </location>
</feature>